<name>A0A410Q8S4_9FIRM</name>
<evidence type="ECO:0000313" key="2">
    <source>
        <dbReference type="EMBL" id="QAT60387.1"/>
    </source>
</evidence>
<dbReference type="PROSITE" id="PS51186">
    <property type="entry name" value="GNAT"/>
    <property type="match status" value="1"/>
</dbReference>
<dbReference type="KEGG" id="spoa:EQM13_01770"/>
<dbReference type="SUPFAM" id="SSF55729">
    <property type="entry name" value="Acyl-CoA N-acyltransferases (Nat)"/>
    <property type="match status" value="1"/>
</dbReference>
<dbReference type="OrthoDB" id="9794566at2"/>
<sequence length="185" mass="21256">MNSDLSHLILRETALKDGKKLTVRIPEVEDAEEMVEYCNTVGGESDNLTFGKNEFHLNVEQEEEYIRNLKNNQNSLTILGIVDNTIVSMANIVGLKKKRFVHNSEIGISVRKDYWKNGIGSIMMEELIKFAKEKGMRNISLGVRADNKNAIKLYEKFGFQQVGLHKDYFNINGVFYDEILMDLYI</sequence>
<dbReference type="Proteomes" id="UP000287969">
    <property type="component" value="Chromosome"/>
</dbReference>
<keyword evidence="3" id="KW-1185">Reference proteome</keyword>
<feature type="domain" description="N-acetyltransferase" evidence="1">
    <location>
        <begin position="21"/>
        <end position="185"/>
    </location>
</feature>
<dbReference type="InterPro" id="IPR000182">
    <property type="entry name" value="GNAT_dom"/>
</dbReference>
<dbReference type="Pfam" id="PF00583">
    <property type="entry name" value="Acetyltransf_1"/>
    <property type="match status" value="1"/>
</dbReference>
<evidence type="ECO:0000259" key="1">
    <source>
        <dbReference type="PROSITE" id="PS51186"/>
    </source>
</evidence>
<dbReference type="PANTHER" id="PTHR43415:SF3">
    <property type="entry name" value="GNAT-FAMILY ACETYLTRANSFERASE"/>
    <property type="match status" value="1"/>
</dbReference>
<evidence type="ECO:0000313" key="3">
    <source>
        <dbReference type="Proteomes" id="UP000287969"/>
    </source>
</evidence>
<reference evidence="3" key="1">
    <citation type="submission" date="2019-01" db="EMBL/GenBank/DDBJ databases">
        <title>Draft genomes of a novel of Sporanaerobacter strains.</title>
        <authorList>
            <person name="Ma S."/>
        </authorList>
    </citation>
    <scope>NUCLEOTIDE SEQUENCE [LARGE SCALE GENOMIC DNA]</scope>
    <source>
        <strain evidence="3">NJN-17</strain>
    </source>
</reference>
<gene>
    <name evidence="2" type="ORF">EQM13_01770</name>
</gene>
<dbReference type="CDD" id="cd04301">
    <property type="entry name" value="NAT_SF"/>
    <property type="match status" value="1"/>
</dbReference>
<dbReference type="RefSeq" id="WP_128751789.1">
    <property type="nucleotide sequence ID" value="NZ_CP035282.1"/>
</dbReference>
<organism evidence="2 3">
    <name type="scientific">Acidilutibacter cellobiosedens</name>
    <dbReference type="NCBI Taxonomy" id="2507161"/>
    <lineage>
        <taxon>Bacteria</taxon>
        <taxon>Bacillati</taxon>
        <taxon>Bacillota</taxon>
        <taxon>Tissierellia</taxon>
        <taxon>Tissierellales</taxon>
        <taxon>Acidilutibacteraceae</taxon>
        <taxon>Acidilutibacter</taxon>
    </lineage>
</organism>
<dbReference type="Gene3D" id="3.40.630.30">
    <property type="match status" value="1"/>
</dbReference>
<proteinExistence type="predicted"/>
<dbReference type="GO" id="GO:0016747">
    <property type="term" value="F:acyltransferase activity, transferring groups other than amino-acyl groups"/>
    <property type="evidence" value="ECO:0007669"/>
    <property type="project" value="InterPro"/>
</dbReference>
<dbReference type="EMBL" id="CP035282">
    <property type="protein sequence ID" value="QAT60387.1"/>
    <property type="molecule type" value="Genomic_DNA"/>
</dbReference>
<protein>
    <submittedName>
        <fullName evidence="2">GNAT family N-acetyltransferase</fullName>
    </submittedName>
</protein>
<dbReference type="AlphaFoldDB" id="A0A410Q8S4"/>
<keyword evidence="2" id="KW-0808">Transferase</keyword>
<accession>A0A410Q8S4</accession>
<dbReference type="InterPro" id="IPR016181">
    <property type="entry name" value="Acyl_CoA_acyltransferase"/>
</dbReference>
<dbReference type="PANTHER" id="PTHR43415">
    <property type="entry name" value="SPERMIDINE N(1)-ACETYLTRANSFERASE"/>
    <property type="match status" value="1"/>
</dbReference>